<dbReference type="Pfam" id="PF01106">
    <property type="entry name" value="NifU"/>
    <property type="match status" value="1"/>
</dbReference>
<comment type="similarity">
    <text evidence="1">Belongs to the NifU family.</text>
</comment>
<keyword evidence="4" id="KW-0479">Metal-binding</keyword>
<dbReference type="Proteomes" id="UP001628156">
    <property type="component" value="Unassembled WGS sequence"/>
</dbReference>
<proteinExistence type="inferred from homology"/>
<evidence type="ECO:0000256" key="7">
    <source>
        <dbReference type="ARBA" id="ARBA00023231"/>
    </source>
</evidence>
<dbReference type="SUPFAM" id="SSF117916">
    <property type="entry name" value="Fe-S cluster assembly (FSCA) domain-like"/>
    <property type="match status" value="1"/>
</dbReference>
<evidence type="ECO:0000256" key="1">
    <source>
        <dbReference type="ARBA" id="ARBA00006420"/>
    </source>
</evidence>
<dbReference type="EMBL" id="BAAFRS010000083">
    <property type="protein sequence ID" value="GAB1221640.1"/>
    <property type="molecule type" value="Genomic_DNA"/>
</dbReference>
<protein>
    <recommendedName>
        <fullName evidence="2">Nitrogen fixation protein NifU</fullName>
    </recommendedName>
</protein>
<gene>
    <name evidence="12" type="ORF">ENUP19_0083G0011</name>
</gene>
<evidence type="ECO:0000256" key="4">
    <source>
        <dbReference type="ARBA" id="ARBA00022723"/>
    </source>
</evidence>
<evidence type="ECO:0000256" key="5">
    <source>
        <dbReference type="ARBA" id="ARBA00023004"/>
    </source>
</evidence>
<dbReference type="Gene3D" id="3.90.1010.10">
    <property type="match status" value="1"/>
</dbReference>
<comment type="cofactor">
    <cofactor evidence="8">
        <name>[2Fe-2S] cluster</name>
        <dbReference type="ChEBI" id="CHEBI:190135"/>
    </cofactor>
</comment>
<evidence type="ECO:0000256" key="6">
    <source>
        <dbReference type="ARBA" id="ARBA00023014"/>
    </source>
</evidence>
<dbReference type="CDD" id="cd19947">
    <property type="entry name" value="NifU_Fer2_BFD-like"/>
    <property type="match status" value="1"/>
</dbReference>
<evidence type="ECO:0000313" key="13">
    <source>
        <dbReference type="Proteomes" id="UP001628156"/>
    </source>
</evidence>
<feature type="domain" description="NIF system FeS cluster assembly NifU C-terminal" evidence="9">
    <location>
        <begin position="251"/>
        <end position="319"/>
    </location>
</feature>
<evidence type="ECO:0000259" key="10">
    <source>
        <dbReference type="Pfam" id="PF01592"/>
    </source>
</evidence>
<evidence type="ECO:0000259" key="9">
    <source>
        <dbReference type="Pfam" id="PF01106"/>
    </source>
</evidence>
<feature type="domain" description="NIF system FeS cluster assembly NifU N-terminal" evidence="10">
    <location>
        <begin position="15"/>
        <end position="150"/>
    </location>
</feature>
<dbReference type="PIRSF" id="PIRSF000375">
    <property type="entry name" value="NifU"/>
    <property type="match status" value="1"/>
</dbReference>
<organism evidence="12 13">
    <name type="scientific">Entamoeba nuttalli</name>
    <dbReference type="NCBI Taxonomy" id="412467"/>
    <lineage>
        <taxon>Eukaryota</taxon>
        <taxon>Amoebozoa</taxon>
        <taxon>Evosea</taxon>
        <taxon>Archamoebae</taxon>
        <taxon>Mastigamoebida</taxon>
        <taxon>Entamoebidae</taxon>
        <taxon>Entamoeba</taxon>
    </lineage>
</organism>
<dbReference type="CDD" id="cd06664">
    <property type="entry name" value="IscU_like"/>
    <property type="match status" value="1"/>
</dbReference>
<dbReference type="PANTHER" id="PTHR10093">
    <property type="entry name" value="IRON-SULFUR CLUSTER ASSEMBLY ENZYME NIFU HOMOLOG"/>
    <property type="match status" value="1"/>
</dbReference>
<dbReference type="InterPro" id="IPR002871">
    <property type="entry name" value="NIF_FeS_clus_asmbl_NifU_N"/>
</dbReference>
<name>A0ABQ0DFL3_9EUKA</name>
<dbReference type="InterPro" id="IPR016217">
    <property type="entry name" value="N_fixation_NifU"/>
</dbReference>
<dbReference type="Pfam" id="PF04324">
    <property type="entry name" value="Fer2_BFD"/>
    <property type="match status" value="1"/>
</dbReference>
<evidence type="ECO:0000256" key="2">
    <source>
        <dbReference type="ARBA" id="ARBA00015278"/>
    </source>
</evidence>
<keyword evidence="6" id="KW-0411">Iron-sulfur</keyword>
<reference evidence="12 13" key="1">
    <citation type="journal article" date="2019" name="PLoS Negl. Trop. Dis.">
        <title>Whole genome sequencing of Entamoeba nuttalli reveals mammalian host-related molecular signatures and a novel octapeptide-repeat surface protein.</title>
        <authorList>
            <person name="Tanaka M."/>
            <person name="Makiuchi T."/>
            <person name="Komiyama T."/>
            <person name="Shiina T."/>
            <person name="Osaki K."/>
            <person name="Tachibana H."/>
        </authorList>
    </citation>
    <scope>NUCLEOTIDE SEQUENCE [LARGE SCALE GENOMIC DNA]</scope>
    <source>
        <strain evidence="12 13">P19-061405</strain>
    </source>
</reference>
<keyword evidence="13" id="KW-1185">Reference proteome</keyword>
<dbReference type="InterPro" id="IPR034904">
    <property type="entry name" value="FSCA_dom_sf"/>
</dbReference>
<sequence length="348" mass="38907">MSKNKLIGGALWEHYSKKVKDHMDNPQHRGEITEEEGKEHGWKVIVADWGAEACGDAVRMYWGVNPKTNIVEKATFKSFGCGTAIASSDVTAELCIGKTVDECLKITNLDVERAMRDSPDVPAVPPQKMHCSVMSYDVVKKAASLYKGVNVEDLDDEEIVCTCARVSLRLIKDTIRLNDLKTVEDITHYTKAGAFCGSCVRPGGHEEKKYYLEDILRQTRAEMEIEKMKANCNSNDFEKLTMVKKISKLNQVFEQYIDPIVKKDGGSVEVYEVKDGVNGEIIVYIQYSGKCVGCAAANGATKEKIQTILRDTLSKKIIVIPVDLPHTHDDDLIEQLENETTLNIKKKD</sequence>
<evidence type="ECO:0000256" key="3">
    <source>
        <dbReference type="ARBA" id="ARBA00022714"/>
    </source>
</evidence>
<dbReference type="Gene3D" id="3.30.300.130">
    <property type="entry name" value="Fe-S cluster assembly (FSCA)"/>
    <property type="match status" value="1"/>
</dbReference>
<dbReference type="SUPFAM" id="SSF82649">
    <property type="entry name" value="SufE/NifU"/>
    <property type="match status" value="1"/>
</dbReference>
<evidence type="ECO:0000259" key="11">
    <source>
        <dbReference type="Pfam" id="PF04324"/>
    </source>
</evidence>
<dbReference type="InterPro" id="IPR041854">
    <property type="entry name" value="BFD-like_2Fe2S-bd_dom_sf"/>
</dbReference>
<dbReference type="InterPro" id="IPR001075">
    <property type="entry name" value="NIF_FeS_clus_asmbl_NifU_C"/>
</dbReference>
<comment type="caution">
    <text evidence="12">The sequence shown here is derived from an EMBL/GenBank/DDBJ whole genome shotgun (WGS) entry which is preliminary data.</text>
</comment>
<dbReference type="InterPro" id="IPR007419">
    <property type="entry name" value="BFD-like_2Fe2S-bd_dom"/>
</dbReference>
<keyword evidence="5" id="KW-0408">Iron</keyword>
<accession>A0ABQ0DFL3</accession>
<dbReference type="Gene3D" id="1.10.10.1100">
    <property type="entry name" value="BFD-like [2Fe-2S]-binding domain"/>
    <property type="match status" value="1"/>
</dbReference>
<feature type="domain" description="BFD-like [2Fe-2S]-binding" evidence="11">
    <location>
        <begin position="159"/>
        <end position="201"/>
    </location>
</feature>
<dbReference type="Pfam" id="PF01592">
    <property type="entry name" value="NifU_N"/>
    <property type="match status" value="1"/>
</dbReference>
<evidence type="ECO:0000313" key="12">
    <source>
        <dbReference type="EMBL" id="GAB1221640.1"/>
    </source>
</evidence>
<evidence type="ECO:0000256" key="8">
    <source>
        <dbReference type="ARBA" id="ARBA00034078"/>
    </source>
</evidence>
<keyword evidence="3" id="KW-0001">2Fe-2S</keyword>
<keyword evidence="7" id="KW-0535">Nitrogen fixation</keyword>